<feature type="transmembrane region" description="Helical" evidence="1">
    <location>
        <begin position="145"/>
        <end position="166"/>
    </location>
</feature>
<organism evidence="2">
    <name type="scientific">Halalkalibacterium halodurans</name>
    <name type="common">Bacillus halodurans</name>
    <dbReference type="NCBI Taxonomy" id="86665"/>
    <lineage>
        <taxon>Bacteria</taxon>
        <taxon>Bacillati</taxon>
        <taxon>Bacillota</taxon>
        <taxon>Bacilli</taxon>
        <taxon>Bacillales</taxon>
        <taxon>Bacillaceae</taxon>
        <taxon>Halalkalibacterium (ex Joshi et al. 2022)</taxon>
    </lineage>
</organism>
<reference evidence="2" key="1">
    <citation type="submission" date="2015-08" db="EMBL/GenBank/DDBJ databases">
        <title>Complete DNA Sequence of Pseudomonas syringae pv. actinidiae, the Causal Agent of Kiwifruit Canker Disease.</title>
        <authorList>
            <person name="Rikkerink E.H.A."/>
            <person name="Fineran P.C."/>
        </authorList>
    </citation>
    <scope>NUCLEOTIDE SEQUENCE</scope>
    <source>
        <strain evidence="2">DSM 13666</strain>
    </source>
</reference>
<gene>
    <name evidence="2" type="ORF">AMD02_18905</name>
</gene>
<sequence length="315" mass="36252">MQLFSKPMGVGEILDQSFQIYRKHFKVLMLLVLILFGPFYFLQHLLLFNLSVVPIFNEDVVYTWMDDDIFFIGFIILMLLLPVYLLAWLPVTIAAPLHVVHAVVEKRPIQLKEILKKSFSPYWKMVGNTFLFGLVIMAIQFGMTLLTMLVVFVFMFLGVSLGAGFYDLDMIGFDSHGLGMIFTVIFIGLYYLLVFSVYVLYSFFMIRFGYFLPPVIFGEERIGLGRSWRLTEGSFWRIFAVYLVIALVCSVIILGIYGVALLLFQASLLGQLIATLLTMFVLPLALIPYGLIYFDLRVRNEGVDLERAMMTYERN</sequence>
<proteinExistence type="predicted"/>
<dbReference type="RefSeq" id="WP_053432482.1">
    <property type="nucleotide sequence ID" value="NZ_CP040441.1"/>
</dbReference>
<feature type="transmembrane region" description="Helical" evidence="1">
    <location>
        <begin position="239"/>
        <end position="266"/>
    </location>
</feature>
<dbReference type="GeneID" id="87596300"/>
<evidence type="ECO:0000256" key="1">
    <source>
        <dbReference type="SAM" id="Phobius"/>
    </source>
</evidence>
<evidence type="ECO:0008006" key="3">
    <source>
        <dbReference type="Google" id="ProtNLM"/>
    </source>
</evidence>
<dbReference type="AlphaFoldDB" id="A0A0M0KBN6"/>
<dbReference type="EMBL" id="LILD01000014">
    <property type="protein sequence ID" value="KOO36255.1"/>
    <property type="molecule type" value="Genomic_DNA"/>
</dbReference>
<comment type="caution">
    <text evidence="2">The sequence shown here is derived from an EMBL/GenBank/DDBJ whole genome shotgun (WGS) entry which is preliminary data.</text>
</comment>
<keyword evidence="1" id="KW-0472">Membrane</keyword>
<name>A0A0M0KBN6_ALKHA</name>
<feature type="transmembrane region" description="Helical" evidence="1">
    <location>
        <begin position="173"/>
        <end position="192"/>
    </location>
</feature>
<keyword evidence="1" id="KW-1133">Transmembrane helix</keyword>
<protein>
    <recommendedName>
        <fullName evidence="3">Glycerophosphoryl diester phosphodiesterase membrane domain-containing protein</fullName>
    </recommendedName>
</protein>
<feature type="transmembrane region" description="Helical" evidence="1">
    <location>
        <begin position="69"/>
        <end position="100"/>
    </location>
</feature>
<keyword evidence="1" id="KW-0812">Transmembrane</keyword>
<feature type="transmembrane region" description="Helical" evidence="1">
    <location>
        <begin position="27"/>
        <end position="49"/>
    </location>
</feature>
<feature type="transmembrane region" description="Helical" evidence="1">
    <location>
        <begin position="272"/>
        <end position="294"/>
    </location>
</feature>
<dbReference type="PATRIC" id="fig|136160.3.peg.3754"/>
<evidence type="ECO:0000313" key="2">
    <source>
        <dbReference type="EMBL" id="KOO36255.1"/>
    </source>
</evidence>
<accession>A0A0M0KBN6</accession>